<sequence>MGHAKELITMDVYADNKGIIADGVPEIEEYMKEVLPNLREIESFKKELLEIVVDVKEFLPDAG</sequence>
<protein>
    <submittedName>
        <fullName evidence="1">Uncharacterized protein</fullName>
    </submittedName>
</protein>
<evidence type="ECO:0000313" key="1">
    <source>
        <dbReference type="EMBL" id="SOY30948.1"/>
    </source>
</evidence>
<keyword evidence="2" id="KW-1185">Reference proteome</keyword>
<dbReference type="Proteomes" id="UP000236311">
    <property type="component" value="Unassembled WGS sequence"/>
</dbReference>
<reference evidence="1 2" key="1">
    <citation type="submission" date="2018-01" db="EMBL/GenBank/DDBJ databases">
        <authorList>
            <person name="Gaut B.S."/>
            <person name="Morton B.R."/>
            <person name="Clegg M.T."/>
            <person name="Duvall M.R."/>
        </authorList>
    </citation>
    <scope>NUCLEOTIDE SEQUENCE [LARGE SCALE GENOMIC DNA]</scope>
    <source>
        <strain evidence="1">GP69</strain>
    </source>
</reference>
<dbReference type="EMBL" id="OFSM01000020">
    <property type="protein sequence ID" value="SOY30948.1"/>
    <property type="molecule type" value="Genomic_DNA"/>
</dbReference>
<organism evidence="1 2">
    <name type="scientific">Acetatifactor muris</name>
    <dbReference type="NCBI Taxonomy" id="879566"/>
    <lineage>
        <taxon>Bacteria</taxon>
        <taxon>Bacillati</taxon>
        <taxon>Bacillota</taxon>
        <taxon>Clostridia</taxon>
        <taxon>Lachnospirales</taxon>
        <taxon>Lachnospiraceae</taxon>
        <taxon>Acetatifactor</taxon>
    </lineage>
</organism>
<name>A0A2K4ZKD8_9FIRM</name>
<accession>A0A2K4ZKD8</accession>
<gene>
    <name evidence="1" type="ORF">AMURIS_03682</name>
</gene>
<evidence type="ECO:0000313" key="2">
    <source>
        <dbReference type="Proteomes" id="UP000236311"/>
    </source>
</evidence>
<dbReference type="AlphaFoldDB" id="A0A2K4ZKD8"/>
<proteinExistence type="predicted"/>